<evidence type="ECO:0000256" key="1">
    <source>
        <dbReference type="SAM" id="MobiDB-lite"/>
    </source>
</evidence>
<dbReference type="STRING" id="159291.SAMN05920897_11418"/>
<reference evidence="2 3" key="1">
    <citation type="submission" date="2017-01" db="EMBL/GenBank/DDBJ databases">
        <authorList>
            <person name="Mah S.A."/>
            <person name="Swanson W.J."/>
            <person name="Moy G.W."/>
            <person name="Vacquier V.D."/>
        </authorList>
    </citation>
    <scope>NUCLEOTIDE SEQUENCE [LARGE SCALE GENOMIC DNA]</scope>
    <source>
        <strain evidence="2 3">ASpG1</strain>
    </source>
</reference>
<keyword evidence="3" id="KW-1185">Reference proteome</keyword>
<dbReference type="Proteomes" id="UP000186400">
    <property type="component" value="Unassembled WGS sequence"/>
</dbReference>
<evidence type="ECO:0000313" key="2">
    <source>
        <dbReference type="EMBL" id="SIQ74098.1"/>
    </source>
</evidence>
<dbReference type="AlphaFoldDB" id="A0A1N6V8M0"/>
<evidence type="ECO:0000313" key="3">
    <source>
        <dbReference type="Proteomes" id="UP000186400"/>
    </source>
</evidence>
<dbReference type="RefSeq" id="WP_143559212.1">
    <property type="nucleotide sequence ID" value="NZ_FTMS01000014.1"/>
</dbReference>
<gene>
    <name evidence="2" type="ORF">SAMN05920897_11418</name>
</gene>
<dbReference type="OrthoDB" id="366554at2"/>
<feature type="region of interest" description="Disordered" evidence="1">
    <location>
        <begin position="78"/>
        <end position="125"/>
    </location>
</feature>
<organism evidence="2 3">
    <name type="scientific">Alkalispirochaeta americana</name>
    <dbReference type="NCBI Taxonomy" id="159291"/>
    <lineage>
        <taxon>Bacteria</taxon>
        <taxon>Pseudomonadati</taxon>
        <taxon>Spirochaetota</taxon>
        <taxon>Spirochaetia</taxon>
        <taxon>Spirochaetales</taxon>
        <taxon>Spirochaetaceae</taxon>
        <taxon>Alkalispirochaeta</taxon>
    </lineage>
</organism>
<dbReference type="Gene3D" id="1.10.3210.10">
    <property type="entry name" value="Hypothetical protein af1432"/>
    <property type="match status" value="1"/>
</dbReference>
<dbReference type="PANTHER" id="PTHR43155:SF2">
    <property type="entry name" value="CYCLIC DI-GMP PHOSPHODIESTERASE PA4108"/>
    <property type="match status" value="1"/>
</dbReference>
<dbReference type="EMBL" id="FTMS01000014">
    <property type="protein sequence ID" value="SIQ74098.1"/>
    <property type="molecule type" value="Genomic_DNA"/>
</dbReference>
<dbReference type="PANTHER" id="PTHR43155">
    <property type="entry name" value="CYCLIC DI-GMP PHOSPHODIESTERASE PA4108-RELATED"/>
    <property type="match status" value="1"/>
</dbReference>
<accession>A0A1N6V8M0</accession>
<proteinExistence type="predicted"/>
<name>A0A1N6V8M0_9SPIO</name>
<protein>
    <submittedName>
        <fullName evidence="2">HD-GYP domain, c-di-GMP phosphodiesterase class II (Or its inactivated variant)</fullName>
    </submittedName>
</protein>
<sequence>METAKVVPFRQFIRRYPQALDLLLRDRENLFCRNRTSGKVKKVQLRALHQNNPRFWESPGSWEFFLDRAVAEHHIEALTKQTKGAPTARNAEEARSSDAIPPSQAPTPEHSTPAPPSGLSNFGGLAEKYSHLHPQERCGLLKKSRDHLNELLQKDDAPQQEVATAVVDATRDATLANRATLMEALRQGNDQARTYTQQMVTETRELVKTTARLVDSAIYNDDLVLQVIAKSDGTVVQHMTRVFLLGLEFLLFYNRQVIMRGIASKIRVRFRSTYRPFYHSLLPHLHEDQITLEHVFYGGMKALDEAEINAFATGFLVHDVGKAEDIEYHEGEAGFDRATVERHVKIGYKAVMEKTNYPREAALITGYHHEYYGHPQGYGYFREFLKAYKRARPEAVQDYIMSYTMEPLIDYQVLSYFPAKMLEIVDVYDSLTDPNRKYRSPLKPAEALAMIKTEFIEKSPKIDPILFDIFLGFLKTKLVQPRR</sequence>